<dbReference type="SUPFAM" id="SSF51419">
    <property type="entry name" value="PLP-binding barrel"/>
    <property type="match status" value="1"/>
</dbReference>
<dbReference type="Proteomes" id="UP000006666">
    <property type="component" value="Chromosome"/>
</dbReference>
<sequence length="254" mass="26354">MTLPEDADARTAELADGLQATLARIEEACGRAGRSPEEVTLVVVTKFFGAEDLARLVRLGVRDVGENRDQEAAAKAAAWPDHLPAGERGVAEAVRMHFIGQVQSKKAGSVAGYADLVHSVDRLKLVGALDRGAQRHGRRLAVCVQVDLDPVVEGGEPDAGRGGAHPDDLPELCAAVDRSERLDLAGLMTVAPPQVEPARAFAELARVHAAVLAEHPGATMLSAGMSGDLEAAVAAGATHVRVGSAIMGARPPLG</sequence>
<dbReference type="Gene3D" id="3.20.20.10">
    <property type="entry name" value="Alanine racemase"/>
    <property type="match status" value="1"/>
</dbReference>
<dbReference type="PIRSF" id="PIRSF004848">
    <property type="entry name" value="YBL036c_PLPDEIII"/>
    <property type="match status" value="1"/>
</dbReference>
<dbReference type="eggNOG" id="COG0325">
    <property type="taxonomic scope" value="Bacteria"/>
</dbReference>
<reference evidence="6 7" key="1">
    <citation type="journal article" date="2009" name="Stand. Genomic Sci.">
        <title>Complete genome sequence of Kytococcus sedentarius type strain (541).</title>
        <authorList>
            <person name="Sims D."/>
            <person name="Brettin T."/>
            <person name="Detter J.C."/>
            <person name="Han C."/>
            <person name="Lapidus A."/>
            <person name="Copeland A."/>
            <person name="Glavina Del Rio T."/>
            <person name="Nolan M."/>
            <person name="Chen F."/>
            <person name="Lucas S."/>
            <person name="Tice H."/>
            <person name="Cheng J.F."/>
            <person name="Bruce D."/>
            <person name="Goodwin L."/>
            <person name="Pitluck S."/>
            <person name="Ovchinnikova G."/>
            <person name="Pati A."/>
            <person name="Ivanova N."/>
            <person name="Mavrommatis K."/>
            <person name="Chen A."/>
            <person name="Palaniappan K."/>
            <person name="D'haeseleer P."/>
            <person name="Chain P."/>
            <person name="Bristow J."/>
            <person name="Eisen J.A."/>
            <person name="Markowitz V."/>
            <person name="Hugenholtz P."/>
            <person name="Schneider S."/>
            <person name="Goker M."/>
            <person name="Pukall R."/>
            <person name="Kyrpides N.C."/>
            <person name="Klenk H.P."/>
        </authorList>
    </citation>
    <scope>NUCLEOTIDE SEQUENCE [LARGE SCALE GENOMIC DNA]</scope>
    <source>
        <strain evidence="7">ATCC 14392 / DSM 20547 / JCM 11482 / CCUG 33030 / NBRC 15357 / NCTC 11040 / CCM 314 / 541</strain>
    </source>
</reference>
<gene>
    <name evidence="6" type="ordered locus">Ksed_16520</name>
</gene>
<accession>C7NIM9</accession>
<protein>
    <recommendedName>
        <fullName evidence="2">Pyridoxal phosphate homeostasis protein</fullName>
        <shortName evidence="2">PLP homeostasis protein</shortName>
    </recommendedName>
</protein>
<comment type="cofactor">
    <cofactor evidence="3">
        <name>pyridoxal 5'-phosphate</name>
        <dbReference type="ChEBI" id="CHEBI:597326"/>
    </cofactor>
</comment>
<feature type="domain" description="Alanine racemase N-terminal" evidence="5">
    <location>
        <begin position="38"/>
        <end position="251"/>
    </location>
</feature>
<dbReference type="NCBIfam" id="TIGR00044">
    <property type="entry name" value="YggS family pyridoxal phosphate-dependent enzyme"/>
    <property type="match status" value="1"/>
</dbReference>
<dbReference type="Pfam" id="PF01168">
    <property type="entry name" value="Ala_racemase_N"/>
    <property type="match status" value="1"/>
</dbReference>
<evidence type="ECO:0000313" key="6">
    <source>
        <dbReference type="EMBL" id="ACV06667.1"/>
    </source>
</evidence>
<dbReference type="HOGENOM" id="CLU_059988_0_0_11"/>
<comment type="similarity">
    <text evidence="2 4">Belongs to the pyridoxal phosphate-binding protein YggS/PROSC family.</text>
</comment>
<evidence type="ECO:0000259" key="5">
    <source>
        <dbReference type="Pfam" id="PF01168"/>
    </source>
</evidence>
<dbReference type="GO" id="GO:0030170">
    <property type="term" value="F:pyridoxal phosphate binding"/>
    <property type="evidence" value="ECO:0007669"/>
    <property type="project" value="UniProtKB-UniRule"/>
</dbReference>
<keyword evidence="1 2" id="KW-0663">Pyridoxal phosphate</keyword>
<dbReference type="EMBL" id="CP001686">
    <property type="protein sequence ID" value="ACV06667.1"/>
    <property type="molecule type" value="Genomic_DNA"/>
</dbReference>
<dbReference type="PANTHER" id="PTHR10146:SF14">
    <property type="entry name" value="PYRIDOXAL PHOSPHATE HOMEOSTASIS PROTEIN"/>
    <property type="match status" value="1"/>
</dbReference>
<evidence type="ECO:0000256" key="1">
    <source>
        <dbReference type="ARBA" id="ARBA00022898"/>
    </source>
</evidence>
<comment type="function">
    <text evidence="2">Pyridoxal 5'-phosphate (PLP)-binding protein, which is involved in PLP homeostasis.</text>
</comment>
<evidence type="ECO:0000256" key="2">
    <source>
        <dbReference type="HAMAP-Rule" id="MF_02087"/>
    </source>
</evidence>
<evidence type="ECO:0000256" key="4">
    <source>
        <dbReference type="RuleBase" id="RU004514"/>
    </source>
</evidence>
<dbReference type="PANTHER" id="PTHR10146">
    <property type="entry name" value="PROLINE SYNTHETASE CO-TRANSCRIBED BACTERIAL HOMOLOG PROTEIN"/>
    <property type="match status" value="1"/>
</dbReference>
<dbReference type="STRING" id="478801.Ksed_16520"/>
<evidence type="ECO:0000256" key="3">
    <source>
        <dbReference type="PIRSR" id="PIRSR004848-1"/>
    </source>
</evidence>
<dbReference type="AlphaFoldDB" id="C7NIM9"/>
<organism evidence="6 7">
    <name type="scientific">Kytococcus sedentarius (strain ATCC 14392 / DSM 20547 / JCM 11482 / CCUG 33030 / NBRC 15357 / NCTC 11040 / CCM 314 / 541)</name>
    <name type="common">Micrococcus sedentarius</name>
    <dbReference type="NCBI Taxonomy" id="478801"/>
    <lineage>
        <taxon>Bacteria</taxon>
        <taxon>Bacillati</taxon>
        <taxon>Actinomycetota</taxon>
        <taxon>Actinomycetes</taxon>
        <taxon>Micrococcales</taxon>
        <taxon>Kytococcaceae</taxon>
        <taxon>Kytococcus</taxon>
    </lineage>
</organism>
<dbReference type="InterPro" id="IPR011078">
    <property type="entry name" value="PyrdxlP_homeostasis"/>
</dbReference>
<dbReference type="CDD" id="cd00635">
    <property type="entry name" value="PLPDE_III_YBL036c_like"/>
    <property type="match status" value="1"/>
</dbReference>
<dbReference type="InterPro" id="IPR029066">
    <property type="entry name" value="PLP-binding_barrel"/>
</dbReference>
<dbReference type="InterPro" id="IPR001608">
    <property type="entry name" value="Ala_racemase_N"/>
</dbReference>
<name>C7NIM9_KYTSD</name>
<dbReference type="KEGG" id="kse:Ksed_16520"/>
<evidence type="ECO:0000313" key="7">
    <source>
        <dbReference type="Proteomes" id="UP000006666"/>
    </source>
</evidence>
<keyword evidence="7" id="KW-1185">Reference proteome</keyword>
<proteinExistence type="inferred from homology"/>
<dbReference type="HAMAP" id="MF_02087">
    <property type="entry name" value="PLP_homeostasis"/>
    <property type="match status" value="1"/>
</dbReference>
<feature type="modified residue" description="N6-(pyridoxal phosphate)lysine" evidence="2 3">
    <location>
        <position position="46"/>
    </location>
</feature>